<dbReference type="PROSITE" id="PS51782">
    <property type="entry name" value="LYSM"/>
    <property type="match status" value="2"/>
</dbReference>
<feature type="signal peptide" evidence="2">
    <location>
        <begin position="1"/>
        <end position="18"/>
    </location>
</feature>
<dbReference type="SMART" id="SM00257">
    <property type="entry name" value="LysM"/>
    <property type="match status" value="2"/>
</dbReference>
<feature type="domain" description="LysM" evidence="3">
    <location>
        <begin position="91"/>
        <end position="135"/>
    </location>
</feature>
<protein>
    <submittedName>
        <fullName evidence="4">Intracellular hyphae protein 1</fullName>
    </submittedName>
</protein>
<proteinExistence type="predicted"/>
<sequence length="215" mass="22930">MQTSFVALLAVAASFASALPHGGGSYEVSLPEPVQPEPVKGDYKPKPIQPEPIKGDYKGDYKPKPTTLPEPPKGDYNATLPVPTCEDGKVKTHKVKSGETLTTIAEKYDSGICNIAKLNNLADPNFLALDQELQIPTHVCEKEKDNTSCIKPEATATCVKDGKKDGKDSYTIMSGDTYTSVAQGLGITAKSLEDANPDAPAEKLEVGQKIKVPVC</sequence>
<dbReference type="AlphaFoldDB" id="A0A4R8PS61"/>
<comment type="caution">
    <text evidence="4">The sequence shown here is derived from an EMBL/GenBank/DDBJ whole genome shotgun (WGS) entry which is preliminary data.</text>
</comment>
<name>A0A4R8PS61_9PEZI</name>
<accession>A0A4R8PS61</accession>
<reference evidence="4 5" key="1">
    <citation type="submission" date="2018-11" db="EMBL/GenBank/DDBJ databases">
        <title>Genome sequence and assembly of Colletotrichum spinosum.</title>
        <authorList>
            <person name="Gan P."/>
            <person name="Shirasu K."/>
        </authorList>
    </citation>
    <scope>NUCLEOTIDE SEQUENCE [LARGE SCALE GENOMIC DNA]</scope>
    <source>
        <strain evidence="4 5">CBS 515.97</strain>
    </source>
</reference>
<dbReference type="EMBL" id="QAPG01010711">
    <property type="protein sequence ID" value="TDZ13703.1"/>
    <property type="molecule type" value="Genomic_DNA"/>
</dbReference>
<dbReference type="PANTHER" id="PTHR33734">
    <property type="entry name" value="LYSM DOMAIN-CONTAINING GPI-ANCHORED PROTEIN 2"/>
    <property type="match status" value="1"/>
</dbReference>
<feature type="chain" id="PRO_5020196273" evidence="2">
    <location>
        <begin position="19"/>
        <end position="215"/>
    </location>
</feature>
<dbReference type="InterPro" id="IPR018392">
    <property type="entry name" value="LysM"/>
</dbReference>
<dbReference type="InterPro" id="IPR036779">
    <property type="entry name" value="LysM_dom_sf"/>
</dbReference>
<feature type="region of interest" description="Disordered" evidence="1">
    <location>
        <begin position="22"/>
        <end position="82"/>
    </location>
</feature>
<evidence type="ECO:0000256" key="2">
    <source>
        <dbReference type="SAM" id="SignalP"/>
    </source>
</evidence>
<feature type="domain" description="LysM" evidence="3">
    <location>
        <begin position="168"/>
        <end position="212"/>
    </location>
</feature>
<evidence type="ECO:0000313" key="5">
    <source>
        <dbReference type="Proteomes" id="UP000295083"/>
    </source>
</evidence>
<evidence type="ECO:0000259" key="3">
    <source>
        <dbReference type="PROSITE" id="PS51782"/>
    </source>
</evidence>
<evidence type="ECO:0000313" key="4">
    <source>
        <dbReference type="EMBL" id="TDZ13703.1"/>
    </source>
</evidence>
<feature type="compositionally biased region" description="Basic and acidic residues" evidence="1">
    <location>
        <begin position="53"/>
        <end position="63"/>
    </location>
</feature>
<dbReference type="PANTHER" id="PTHR33734:SF22">
    <property type="entry name" value="MEMBRANE-BOUND LYTIC MUREIN TRANSGLYCOSYLASE D"/>
    <property type="match status" value="1"/>
</dbReference>
<dbReference type="Pfam" id="PF01476">
    <property type="entry name" value="LysM"/>
    <property type="match status" value="2"/>
</dbReference>
<keyword evidence="2" id="KW-0732">Signal</keyword>
<keyword evidence="5" id="KW-1185">Reference proteome</keyword>
<dbReference type="Proteomes" id="UP000295083">
    <property type="component" value="Unassembled WGS sequence"/>
</dbReference>
<organism evidence="4 5">
    <name type="scientific">Colletotrichum spinosum</name>
    <dbReference type="NCBI Taxonomy" id="1347390"/>
    <lineage>
        <taxon>Eukaryota</taxon>
        <taxon>Fungi</taxon>
        <taxon>Dikarya</taxon>
        <taxon>Ascomycota</taxon>
        <taxon>Pezizomycotina</taxon>
        <taxon>Sordariomycetes</taxon>
        <taxon>Hypocreomycetidae</taxon>
        <taxon>Glomerellales</taxon>
        <taxon>Glomerellaceae</taxon>
        <taxon>Colletotrichum</taxon>
        <taxon>Colletotrichum orbiculare species complex</taxon>
    </lineage>
</organism>
<dbReference type="SUPFAM" id="SSF54106">
    <property type="entry name" value="LysM domain"/>
    <property type="match status" value="2"/>
</dbReference>
<evidence type="ECO:0000256" key="1">
    <source>
        <dbReference type="SAM" id="MobiDB-lite"/>
    </source>
</evidence>
<dbReference type="Gene3D" id="3.10.350.10">
    <property type="entry name" value="LysM domain"/>
    <property type="match status" value="2"/>
</dbReference>
<dbReference type="CDD" id="cd00118">
    <property type="entry name" value="LysM"/>
    <property type="match status" value="2"/>
</dbReference>
<gene>
    <name evidence="4" type="primary">CIH1-1</name>
    <name evidence="4" type="ORF">C8035_v009098</name>
</gene>